<keyword evidence="5" id="KW-0472">Membrane</keyword>
<keyword evidence="3" id="KW-0813">Transport</keyword>
<dbReference type="Gene3D" id="2.60.15.10">
    <property type="entry name" value="F0F1 ATP synthase delta/epsilon subunit, N-terminal"/>
    <property type="match status" value="1"/>
</dbReference>
<dbReference type="GO" id="GO:0045259">
    <property type="term" value="C:proton-transporting ATP synthase complex"/>
    <property type="evidence" value="ECO:0007669"/>
    <property type="project" value="UniProtKB-KW"/>
</dbReference>
<dbReference type="EMBL" id="VSSQ01068745">
    <property type="protein sequence ID" value="MPN20887.1"/>
    <property type="molecule type" value="Genomic_DNA"/>
</dbReference>
<feature type="domain" description="ATP synthase F1 complex delta/epsilon subunit N-terminal" evidence="8">
    <location>
        <begin position="2"/>
        <end position="78"/>
    </location>
</feature>
<evidence type="ECO:0000259" key="8">
    <source>
        <dbReference type="Pfam" id="PF02823"/>
    </source>
</evidence>
<dbReference type="CDD" id="cd12152">
    <property type="entry name" value="F1-ATPase_delta"/>
    <property type="match status" value="1"/>
</dbReference>
<name>A0A645G212_9ZZZZ</name>
<organism evidence="9">
    <name type="scientific">bioreactor metagenome</name>
    <dbReference type="NCBI Taxonomy" id="1076179"/>
    <lineage>
        <taxon>unclassified sequences</taxon>
        <taxon>metagenomes</taxon>
        <taxon>ecological metagenomes</taxon>
    </lineage>
</organism>
<evidence type="ECO:0000256" key="1">
    <source>
        <dbReference type="ARBA" id="ARBA00004170"/>
    </source>
</evidence>
<dbReference type="InterPro" id="IPR020546">
    <property type="entry name" value="ATP_synth_F1_dsu/esu_N"/>
</dbReference>
<evidence type="ECO:0000313" key="9">
    <source>
        <dbReference type="EMBL" id="MPN20887.1"/>
    </source>
</evidence>
<comment type="subcellular location">
    <subcellularLocation>
        <location evidence="1">Membrane</location>
        <topology evidence="1">Peripheral membrane protein</topology>
    </subcellularLocation>
</comment>
<keyword evidence="6" id="KW-0139">CF(1)</keyword>
<evidence type="ECO:0000256" key="5">
    <source>
        <dbReference type="ARBA" id="ARBA00023136"/>
    </source>
</evidence>
<dbReference type="AlphaFoldDB" id="A0A645G212"/>
<evidence type="ECO:0000256" key="3">
    <source>
        <dbReference type="ARBA" id="ARBA00022448"/>
    </source>
</evidence>
<dbReference type="NCBIfam" id="TIGR01216">
    <property type="entry name" value="ATP_synt_epsi"/>
    <property type="match status" value="1"/>
</dbReference>
<dbReference type="InterPro" id="IPR001469">
    <property type="entry name" value="ATP_synth_F1_dsu/esu"/>
</dbReference>
<evidence type="ECO:0000256" key="7">
    <source>
        <dbReference type="ARBA" id="ARBA00023310"/>
    </source>
</evidence>
<protein>
    <submittedName>
        <fullName evidence="9">ATP synthase epsilon chain</fullName>
    </submittedName>
</protein>
<evidence type="ECO:0000256" key="4">
    <source>
        <dbReference type="ARBA" id="ARBA00023065"/>
    </source>
</evidence>
<keyword evidence="4" id="KW-0406">Ion transport</keyword>
<evidence type="ECO:0000256" key="2">
    <source>
        <dbReference type="ARBA" id="ARBA00005712"/>
    </source>
</evidence>
<dbReference type="PANTHER" id="PTHR13822:SF10">
    <property type="entry name" value="ATP SYNTHASE EPSILON CHAIN, CHLOROPLASTIC"/>
    <property type="match status" value="1"/>
</dbReference>
<dbReference type="Pfam" id="PF02823">
    <property type="entry name" value="ATP-synt_DE_N"/>
    <property type="match status" value="1"/>
</dbReference>
<dbReference type="GO" id="GO:0046933">
    <property type="term" value="F:proton-transporting ATP synthase activity, rotational mechanism"/>
    <property type="evidence" value="ECO:0007669"/>
    <property type="project" value="InterPro"/>
</dbReference>
<reference evidence="9" key="1">
    <citation type="submission" date="2019-08" db="EMBL/GenBank/DDBJ databases">
        <authorList>
            <person name="Kucharzyk K."/>
            <person name="Murdoch R.W."/>
            <person name="Higgins S."/>
            <person name="Loffler F."/>
        </authorList>
    </citation>
    <scope>NUCLEOTIDE SEQUENCE</scope>
</reference>
<accession>A0A645G212</accession>
<dbReference type="PANTHER" id="PTHR13822">
    <property type="entry name" value="ATP SYNTHASE DELTA/EPSILON CHAIN"/>
    <property type="match status" value="1"/>
</dbReference>
<dbReference type="InterPro" id="IPR036771">
    <property type="entry name" value="ATPsynth_dsu/esu_N"/>
</dbReference>
<gene>
    <name evidence="9" type="primary">atpC_51</name>
    <name evidence="9" type="ORF">SDC9_168266</name>
</gene>
<proteinExistence type="inferred from homology"/>
<sequence length="82" mass="9011">MILEIVTPEQTFFSGEVDSVTLPGETGSFQILNNHAPLISSLKKGMLAFSVGGKESEMEITDGFVEVNHNKVMVLIDKIRNM</sequence>
<comment type="similarity">
    <text evidence="2">Belongs to the ATPase epsilon chain family.</text>
</comment>
<comment type="caution">
    <text evidence="9">The sequence shown here is derived from an EMBL/GenBank/DDBJ whole genome shotgun (WGS) entry which is preliminary data.</text>
</comment>
<dbReference type="SUPFAM" id="SSF51344">
    <property type="entry name" value="Epsilon subunit of F1F0-ATP synthase N-terminal domain"/>
    <property type="match status" value="1"/>
</dbReference>
<keyword evidence="7" id="KW-0066">ATP synthesis</keyword>
<evidence type="ECO:0000256" key="6">
    <source>
        <dbReference type="ARBA" id="ARBA00023196"/>
    </source>
</evidence>